<dbReference type="RefSeq" id="WP_022921291.1">
    <property type="nucleotide sequence ID" value="NZ_BMLB01000003.1"/>
</dbReference>
<organism evidence="2 3">
    <name type="scientific">Ornithinimicrobium pekingense</name>
    <dbReference type="NCBI Taxonomy" id="384677"/>
    <lineage>
        <taxon>Bacteria</taxon>
        <taxon>Bacillati</taxon>
        <taxon>Actinomycetota</taxon>
        <taxon>Actinomycetes</taxon>
        <taxon>Micrococcales</taxon>
        <taxon>Ornithinimicrobiaceae</taxon>
        <taxon>Ornithinimicrobium</taxon>
    </lineage>
</organism>
<dbReference type="InterPro" id="IPR014543">
    <property type="entry name" value="UCP028291"/>
</dbReference>
<comment type="caution">
    <text evidence="2">The sequence shown here is derived from an EMBL/GenBank/DDBJ whole genome shotgun (WGS) entry which is preliminary data.</text>
</comment>
<evidence type="ECO:0008006" key="4">
    <source>
        <dbReference type="Google" id="ProtNLM"/>
    </source>
</evidence>
<reference evidence="3" key="1">
    <citation type="journal article" date="2019" name="Int. J. Syst. Evol. Microbiol.">
        <title>The Global Catalogue of Microorganisms (GCM) 10K type strain sequencing project: providing services to taxonomists for standard genome sequencing and annotation.</title>
        <authorList>
            <consortium name="The Broad Institute Genomics Platform"/>
            <consortium name="The Broad Institute Genome Sequencing Center for Infectious Disease"/>
            <person name="Wu L."/>
            <person name="Ma J."/>
        </authorList>
    </citation>
    <scope>NUCLEOTIDE SEQUENCE [LARGE SCALE GENOMIC DNA]</scope>
    <source>
        <strain evidence="3">CGMCC 1.5362</strain>
    </source>
</reference>
<dbReference type="Pfam" id="PF09981">
    <property type="entry name" value="DUF2218"/>
    <property type="match status" value="1"/>
</dbReference>
<dbReference type="EMBL" id="BMLB01000003">
    <property type="protein sequence ID" value="GGK70435.1"/>
    <property type="molecule type" value="Genomic_DNA"/>
</dbReference>
<evidence type="ECO:0000313" key="2">
    <source>
        <dbReference type="EMBL" id="GGK70435.1"/>
    </source>
</evidence>
<dbReference type="Proteomes" id="UP000662111">
    <property type="component" value="Unassembled WGS sequence"/>
</dbReference>
<feature type="region of interest" description="Disordered" evidence="1">
    <location>
        <begin position="1"/>
        <end position="20"/>
    </location>
</feature>
<name>A0ABQ2F808_9MICO</name>
<evidence type="ECO:0000313" key="3">
    <source>
        <dbReference type="Proteomes" id="UP000662111"/>
    </source>
</evidence>
<gene>
    <name evidence="2" type="ORF">GCM10011509_18600</name>
</gene>
<keyword evidence="3" id="KW-1185">Reference proteome</keyword>
<evidence type="ECO:0000256" key="1">
    <source>
        <dbReference type="SAM" id="MobiDB-lite"/>
    </source>
</evidence>
<sequence>MTDVPTTSSTARTALVQTPTPGRWAKQLASHLGRPGKMSVEPTSAGPRLSMTFDGVETACLMDTSAPDVLALHATAGDEAALDRMTQVVGSHLERFGEKAGLQVVWA</sequence>
<proteinExistence type="predicted"/>
<dbReference type="Gene3D" id="3.30.310.50">
    <property type="entry name" value="Alpha-D-phosphohexomutase, C-terminal domain"/>
    <property type="match status" value="1"/>
</dbReference>
<accession>A0ABQ2F808</accession>
<protein>
    <recommendedName>
        <fullName evidence="4">DUF2218 domain-containing protein</fullName>
    </recommendedName>
</protein>